<reference evidence="3" key="1">
    <citation type="journal article" date="2014" name="Int. J. Syst. Evol. Microbiol.">
        <title>Complete genome sequence of Corynebacterium casei LMG S-19264T (=DSM 44701T), isolated from a smear-ripened cheese.</title>
        <authorList>
            <consortium name="US DOE Joint Genome Institute (JGI-PGF)"/>
            <person name="Walter F."/>
            <person name="Albersmeier A."/>
            <person name="Kalinowski J."/>
            <person name="Ruckert C."/>
        </authorList>
    </citation>
    <scope>NUCLEOTIDE SEQUENCE</scope>
    <source>
        <strain evidence="3">CGMCC 1.12919</strain>
    </source>
</reference>
<accession>A0A916XL27</accession>
<evidence type="ECO:0000256" key="1">
    <source>
        <dbReference type="SAM" id="MobiDB-lite"/>
    </source>
</evidence>
<name>A0A916XL27_9HYPH</name>
<feature type="transmembrane region" description="Helical" evidence="2">
    <location>
        <begin position="33"/>
        <end position="52"/>
    </location>
</feature>
<keyword evidence="2" id="KW-1133">Transmembrane helix</keyword>
<comment type="caution">
    <text evidence="3">The sequence shown here is derived from an EMBL/GenBank/DDBJ whole genome shotgun (WGS) entry which is preliminary data.</text>
</comment>
<organism evidence="3 4">
    <name type="scientific">Chelatococcus reniformis</name>
    <dbReference type="NCBI Taxonomy" id="1494448"/>
    <lineage>
        <taxon>Bacteria</taxon>
        <taxon>Pseudomonadati</taxon>
        <taxon>Pseudomonadota</taxon>
        <taxon>Alphaproteobacteria</taxon>
        <taxon>Hyphomicrobiales</taxon>
        <taxon>Chelatococcaceae</taxon>
        <taxon>Chelatococcus</taxon>
    </lineage>
</organism>
<gene>
    <name evidence="3" type="ORF">GCM10010994_45770</name>
</gene>
<feature type="region of interest" description="Disordered" evidence="1">
    <location>
        <begin position="55"/>
        <end position="75"/>
    </location>
</feature>
<dbReference type="Proteomes" id="UP000637002">
    <property type="component" value="Unassembled WGS sequence"/>
</dbReference>
<protein>
    <submittedName>
        <fullName evidence="3">Uncharacterized protein</fullName>
    </submittedName>
</protein>
<keyword evidence="4" id="KW-1185">Reference proteome</keyword>
<keyword evidence="2" id="KW-0812">Transmembrane</keyword>
<evidence type="ECO:0000313" key="4">
    <source>
        <dbReference type="Proteomes" id="UP000637002"/>
    </source>
</evidence>
<proteinExistence type="predicted"/>
<evidence type="ECO:0000313" key="3">
    <source>
        <dbReference type="EMBL" id="GGC82714.1"/>
    </source>
</evidence>
<reference evidence="3" key="2">
    <citation type="submission" date="2020-09" db="EMBL/GenBank/DDBJ databases">
        <authorList>
            <person name="Sun Q."/>
            <person name="Zhou Y."/>
        </authorList>
    </citation>
    <scope>NUCLEOTIDE SEQUENCE</scope>
    <source>
        <strain evidence="3">CGMCC 1.12919</strain>
    </source>
</reference>
<dbReference type="AlphaFoldDB" id="A0A916XL27"/>
<dbReference type="EMBL" id="BMGG01000008">
    <property type="protein sequence ID" value="GGC82714.1"/>
    <property type="molecule type" value="Genomic_DNA"/>
</dbReference>
<feature type="compositionally biased region" description="Polar residues" evidence="1">
    <location>
        <begin position="60"/>
        <end position="75"/>
    </location>
</feature>
<keyword evidence="2" id="KW-0472">Membrane</keyword>
<evidence type="ECO:0000256" key="2">
    <source>
        <dbReference type="SAM" id="Phobius"/>
    </source>
</evidence>
<dbReference type="RefSeq" id="WP_188611474.1">
    <property type="nucleotide sequence ID" value="NZ_BMGG01000008.1"/>
</dbReference>
<sequence length="75" mass="7957">MNSNDPIRMSDLRRAQAATSSVTRIEAERQFKLSFALVAVLTMATLTAMATVPMSGWGNGNSTGPQVASTTAIVR</sequence>